<evidence type="ECO:0000313" key="10">
    <source>
        <dbReference type="Proteomes" id="UP000616724"/>
    </source>
</evidence>
<name>A0A8J3RKL9_9ACTN</name>
<sequence>MGGGLGPPPMTVSKGVRVPRRGPPSHRPRRRFRVIRALSSREKDHSRFRKARPEGREPARHTGVDVIQQESRLKVADNTGAKEVLCIRVLGGSGRRYAGIGDIIVATVKDAIPGGTVKKGDVVKAVVVRTVKERRRPDGSYIRFDENAAVIIKDSGDPRGTRIFGPVGRELRDKKFMRIISLAPEVL</sequence>
<organism evidence="9 10">
    <name type="scientific">Planobispora longispora</name>
    <dbReference type="NCBI Taxonomy" id="28887"/>
    <lineage>
        <taxon>Bacteria</taxon>
        <taxon>Bacillati</taxon>
        <taxon>Actinomycetota</taxon>
        <taxon>Actinomycetes</taxon>
        <taxon>Streptosporangiales</taxon>
        <taxon>Streptosporangiaceae</taxon>
        <taxon>Planobispora</taxon>
    </lineage>
</organism>
<protein>
    <recommendedName>
        <fullName evidence="5">Large ribosomal subunit protein uL14</fullName>
    </recommendedName>
</protein>
<dbReference type="GO" id="GO:0003735">
    <property type="term" value="F:structural constituent of ribosome"/>
    <property type="evidence" value="ECO:0007669"/>
    <property type="project" value="InterPro"/>
</dbReference>
<dbReference type="InterPro" id="IPR019972">
    <property type="entry name" value="Ribosomal_uL14_CS"/>
</dbReference>
<dbReference type="SUPFAM" id="SSF50193">
    <property type="entry name" value="Ribosomal protein L14"/>
    <property type="match status" value="1"/>
</dbReference>
<keyword evidence="10" id="KW-1185">Reference proteome</keyword>
<dbReference type="AlphaFoldDB" id="A0A8J3RKL9"/>
<reference evidence="9 10" key="1">
    <citation type="submission" date="2021-01" db="EMBL/GenBank/DDBJ databases">
        <title>Whole genome shotgun sequence of Planobispora longispora NBRC 13918.</title>
        <authorList>
            <person name="Komaki H."/>
            <person name="Tamura T."/>
        </authorList>
    </citation>
    <scope>NUCLEOTIDE SEQUENCE [LARGE SCALE GENOMIC DNA]</scope>
    <source>
        <strain evidence="9 10">NBRC 13918</strain>
    </source>
</reference>
<dbReference type="InterPro" id="IPR000218">
    <property type="entry name" value="Ribosomal_uL14"/>
</dbReference>
<evidence type="ECO:0000256" key="2">
    <source>
        <dbReference type="ARBA" id="ARBA00022884"/>
    </source>
</evidence>
<keyword evidence="1 5" id="KW-0699">rRNA-binding</keyword>
<evidence type="ECO:0000256" key="4">
    <source>
        <dbReference type="ARBA" id="ARBA00023274"/>
    </source>
</evidence>
<dbReference type="NCBIfam" id="TIGR01067">
    <property type="entry name" value="rplN_bact"/>
    <property type="match status" value="1"/>
</dbReference>
<dbReference type="Proteomes" id="UP000616724">
    <property type="component" value="Unassembled WGS sequence"/>
</dbReference>
<evidence type="ECO:0000256" key="8">
    <source>
        <dbReference type="SAM" id="MobiDB-lite"/>
    </source>
</evidence>
<feature type="region of interest" description="Disordered" evidence="8">
    <location>
        <begin position="1"/>
        <end position="66"/>
    </location>
</feature>
<dbReference type="PANTHER" id="PTHR11761:SF3">
    <property type="entry name" value="LARGE RIBOSOMAL SUBUNIT PROTEIN UL14M"/>
    <property type="match status" value="1"/>
</dbReference>
<feature type="compositionally biased region" description="Basic residues" evidence="8">
    <location>
        <begin position="17"/>
        <end position="34"/>
    </location>
</feature>
<comment type="caution">
    <text evidence="9">The sequence shown here is derived from an EMBL/GenBank/DDBJ whole genome shotgun (WGS) entry which is preliminary data.</text>
</comment>
<comment type="subunit">
    <text evidence="5">Part of the 50S ribosomal subunit. Forms a cluster with proteins L3 and L19. In the 70S ribosome, L14 and L19 interact and together make contacts with the 16S rRNA in bridges B5 and B8.</text>
</comment>
<evidence type="ECO:0000256" key="6">
    <source>
        <dbReference type="RuleBase" id="RU003949"/>
    </source>
</evidence>
<dbReference type="InterPro" id="IPR005745">
    <property type="entry name" value="Ribosomal_uL14_bac-type"/>
</dbReference>
<feature type="compositionally biased region" description="Basic and acidic residues" evidence="8">
    <location>
        <begin position="39"/>
        <end position="63"/>
    </location>
</feature>
<dbReference type="PANTHER" id="PTHR11761">
    <property type="entry name" value="50S/60S RIBOSOMAL PROTEIN L14/L23"/>
    <property type="match status" value="1"/>
</dbReference>
<comment type="similarity">
    <text evidence="5 6">Belongs to the universal ribosomal protein uL14 family.</text>
</comment>
<dbReference type="GO" id="GO:0006412">
    <property type="term" value="P:translation"/>
    <property type="evidence" value="ECO:0007669"/>
    <property type="project" value="UniProtKB-UniRule"/>
</dbReference>
<dbReference type="InterPro" id="IPR036853">
    <property type="entry name" value="Ribosomal_uL14_sf"/>
</dbReference>
<dbReference type="FunFam" id="2.40.150.20:FF:000001">
    <property type="entry name" value="50S ribosomal protein L14"/>
    <property type="match status" value="1"/>
</dbReference>
<dbReference type="SMART" id="SM01374">
    <property type="entry name" value="Ribosomal_L14"/>
    <property type="match status" value="1"/>
</dbReference>
<evidence type="ECO:0000256" key="5">
    <source>
        <dbReference type="HAMAP-Rule" id="MF_01367"/>
    </source>
</evidence>
<dbReference type="Gene3D" id="2.40.150.20">
    <property type="entry name" value="Ribosomal protein L14"/>
    <property type="match status" value="1"/>
</dbReference>
<proteinExistence type="inferred from homology"/>
<evidence type="ECO:0000313" key="9">
    <source>
        <dbReference type="EMBL" id="GIH75891.1"/>
    </source>
</evidence>
<keyword evidence="2 5" id="KW-0694">RNA-binding</keyword>
<dbReference type="PROSITE" id="PS00049">
    <property type="entry name" value="RIBOSOMAL_L14"/>
    <property type="match status" value="1"/>
</dbReference>
<dbReference type="HAMAP" id="MF_01367">
    <property type="entry name" value="Ribosomal_uL14"/>
    <property type="match status" value="1"/>
</dbReference>
<keyword evidence="4 5" id="KW-0687">Ribonucleoprotein</keyword>
<keyword evidence="3 5" id="KW-0689">Ribosomal protein</keyword>
<dbReference type="GO" id="GO:0022625">
    <property type="term" value="C:cytosolic large ribosomal subunit"/>
    <property type="evidence" value="ECO:0007669"/>
    <property type="project" value="TreeGrafter"/>
</dbReference>
<gene>
    <name evidence="5" type="primary">rplN</name>
    <name evidence="9" type="ORF">Plo01_23200</name>
</gene>
<dbReference type="GO" id="GO:0070180">
    <property type="term" value="F:large ribosomal subunit rRNA binding"/>
    <property type="evidence" value="ECO:0007669"/>
    <property type="project" value="TreeGrafter"/>
</dbReference>
<dbReference type="EMBL" id="BOOH01000019">
    <property type="protein sequence ID" value="GIH75891.1"/>
    <property type="molecule type" value="Genomic_DNA"/>
</dbReference>
<evidence type="ECO:0000256" key="3">
    <source>
        <dbReference type="ARBA" id="ARBA00022980"/>
    </source>
</evidence>
<accession>A0A8J3RKL9</accession>
<dbReference type="Pfam" id="PF00238">
    <property type="entry name" value="Ribosomal_L14"/>
    <property type="match status" value="1"/>
</dbReference>
<feature type="compositionally biased region" description="Pro residues" evidence="8">
    <location>
        <begin position="1"/>
        <end position="10"/>
    </location>
</feature>
<comment type="function">
    <text evidence="5 7">Binds to 23S rRNA. Forms part of two intersubunit bridges in the 70S ribosome.</text>
</comment>
<evidence type="ECO:0000256" key="7">
    <source>
        <dbReference type="RuleBase" id="RU003950"/>
    </source>
</evidence>
<evidence type="ECO:0000256" key="1">
    <source>
        <dbReference type="ARBA" id="ARBA00022730"/>
    </source>
</evidence>
<dbReference type="CDD" id="cd00337">
    <property type="entry name" value="Ribosomal_uL14"/>
    <property type="match status" value="1"/>
</dbReference>